<keyword evidence="2" id="KW-1003">Cell membrane</keyword>
<dbReference type="InterPro" id="IPR051258">
    <property type="entry name" value="Diverse_Substrate_Transporter"/>
</dbReference>
<organism evidence="8 9">
    <name type="scientific">Pelovirga terrestris</name>
    <dbReference type="NCBI Taxonomy" id="2771352"/>
    <lineage>
        <taxon>Bacteria</taxon>
        <taxon>Pseudomonadati</taxon>
        <taxon>Thermodesulfobacteriota</taxon>
        <taxon>Desulfuromonadia</taxon>
        <taxon>Geobacterales</taxon>
        <taxon>Geobacteraceae</taxon>
        <taxon>Pelovirga</taxon>
    </lineage>
</organism>
<dbReference type="RefSeq" id="WP_191156300.1">
    <property type="nucleotide sequence ID" value="NZ_JACWUN010000011.1"/>
</dbReference>
<feature type="transmembrane region" description="Helical" evidence="6">
    <location>
        <begin position="102"/>
        <end position="119"/>
    </location>
</feature>
<dbReference type="Proteomes" id="UP000632828">
    <property type="component" value="Unassembled WGS sequence"/>
</dbReference>
<feature type="transmembrane region" description="Helical" evidence="6">
    <location>
        <begin position="69"/>
        <end position="87"/>
    </location>
</feature>
<dbReference type="SUPFAM" id="SSF103481">
    <property type="entry name" value="Multidrug resistance efflux transporter EmrE"/>
    <property type="match status" value="2"/>
</dbReference>
<keyword evidence="4 6" id="KW-1133">Transmembrane helix</keyword>
<evidence type="ECO:0000256" key="3">
    <source>
        <dbReference type="ARBA" id="ARBA00022692"/>
    </source>
</evidence>
<feature type="transmembrane region" description="Helical" evidence="6">
    <location>
        <begin position="246"/>
        <end position="263"/>
    </location>
</feature>
<protein>
    <submittedName>
        <fullName evidence="8">DMT family transporter</fullName>
    </submittedName>
</protein>
<dbReference type="InterPro" id="IPR037185">
    <property type="entry name" value="EmrE-like"/>
</dbReference>
<feature type="transmembrane region" description="Helical" evidence="6">
    <location>
        <begin position="215"/>
        <end position="234"/>
    </location>
</feature>
<evidence type="ECO:0000256" key="6">
    <source>
        <dbReference type="SAM" id="Phobius"/>
    </source>
</evidence>
<feature type="transmembrane region" description="Helical" evidence="6">
    <location>
        <begin position="269"/>
        <end position="286"/>
    </location>
</feature>
<dbReference type="Pfam" id="PF00892">
    <property type="entry name" value="EamA"/>
    <property type="match status" value="2"/>
</dbReference>
<keyword evidence="3 6" id="KW-0812">Transmembrane</keyword>
<comment type="caution">
    <text evidence="8">The sequence shown here is derived from an EMBL/GenBank/DDBJ whole genome shotgun (WGS) entry which is preliminary data.</text>
</comment>
<dbReference type="InterPro" id="IPR000620">
    <property type="entry name" value="EamA_dom"/>
</dbReference>
<evidence type="ECO:0000313" key="8">
    <source>
        <dbReference type="EMBL" id="MBD1401084.1"/>
    </source>
</evidence>
<accession>A0A8J6UPX7</accession>
<sequence length="290" mass="32857">MNQQRKALLFGLAAVLLWSTVATAFKLSLRHFTPIELLLYSGVFSTALLGMILLYQGKIRLVFQCSRQEYLLSIFLGFLSPFLYYLILFKAYELLPAQQAQPLNYTWAIVLSLLAVPLLKQQIRWQQWLALVVSYCGVVIISTEGNILSLKFTSPLGVTLALLSTVVWALYWIYNTRDQRDPVVALFVNFLFSFPFVLGYYLLTSDLRRPPLEGLMGAAYVGTFEMGACFVLWLMAMKLTDNTARISNLIFLSPFLSLIFIYFLLGEQILAATFIGLALIIAGLLCQRLR</sequence>
<evidence type="ECO:0000256" key="5">
    <source>
        <dbReference type="ARBA" id="ARBA00023136"/>
    </source>
</evidence>
<dbReference type="EMBL" id="JACWUN010000011">
    <property type="protein sequence ID" value="MBD1401084.1"/>
    <property type="molecule type" value="Genomic_DNA"/>
</dbReference>
<gene>
    <name evidence="8" type="ORF">ICT70_10395</name>
</gene>
<feature type="transmembrane region" description="Helical" evidence="6">
    <location>
        <begin position="128"/>
        <end position="150"/>
    </location>
</feature>
<feature type="transmembrane region" description="Helical" evidence="6">
    <location>
        <begin position="38"/>
        <end position="57"/>
    </location>
</feature>
<proteinExistence type="predicted"/>
<keyword evidence="5 6" id="KW-0472">Membrane</keyword>
<comment type="subcellular location">
    <subcellularLocation>
        <location evidence="1">Cell membrane</location>
        <topology evidence="1">Multi-pass membrane protein</topology>
    </subcellularLocation>
</comment>
<reference evidence="8" key="1">
    <citation type="submission" date="2020-09" db="EMBL/GenBank/DDBJ databases">
        <title>Pelobacter alkaliphilus sp. nov., a novel anaerobic arsenate-reducing bacterium from terrestrial mud volcano.</title>
        <authorList>
            <person name="Khomyakova M.A."/>
            <person name="Merkel A.Y."/>
            <person name="Slobodkin A.I."/>
        </authorList>
    </citation>
    <scope>NUCLEOTIDE SEQUENCE</scope>
    <source>
        <strain evidence="8">M08fum</strain>
    </source>
</reference>
<evidence type="ECO:0000256" key="4">
    <source>
        <dbReference type="ARBA" id="ARBA00022989"/>
    </source>
</evidence>
<feature type="domain" description="EamA" evidence="7">
    <location>
        <begin position="6"/>
        <end position="143"/>
    </location>
</feature>
<evidence type="ECO:0000256" key="2">
    <source>
        <dbReference type="ARBA" id="ARBA00022475"/>
    </source>
</evidence>
<evidence type="ECO:0000259" key="7">
    <source>
        <dbReference type="Pfam" id="PF00892"/>
    </source>
</evidence>
<dbReference type="PANTHER" id="PTHR42920:SF5">
    <property type="entry name" value="EAMA DOMAIN-CONTAINING PROTEIN"/>
    <property type="match status" value="1"/>
</dbReference>
<name>A0A8J6UPX7_9BACT</name>
<dbReference type="PANTHER" id="PTHR42920">
    <property type="entry name" value="OS03G0707200 PROTEIN-RELATED"/>
    <property type="match status" value="1"/>
</dbReference>
<feature type="transmembrane region" description="Helical" evidence="6">
    <location>
        <begin position="156"/>
        <end position="174"/>
    </location>
</feature>
<evidence type="ECO:0000313" key="9">
    <source>
        <dbReference type="Proteomes" id="UP000632828"/>
    </source>
</evidence>
<dbReference type="AlphaFoldDB" id="A0A8J6UPX7"/>
<keyword evidence="9" id="KW-1185">Reference proteome</keyword>
<dbReference type="GO" id="GO:0005886">
    <property type="term" value="C:plasma membrane"/>
    <property type="evidence" value="ECO:0007669"/>
    <property type="project" value="UniProtKB-SubCell"/>
</dbReference>
<feature type="transmembrane region" description="Helical" evidence="6">
    <location>
        <begin position="183"/>
        <end position="203"/>
    </location>
</feature>
<evidence type="ECO:0000256" key="1">
    <source>
        <dbReference type="ARBA" id="ARBA00004651"/>
    </source>
</evidence>
<feature type="domain" description="EamA" evidence="7">
    <location>
        <begin position="156"/>
        <end position="285"/>
    </location>
</feature>